<feature type="transmembrane region" description="Helical" evidence="6">
    <location>
        <begin position="51"/>
        <end position="73"/>
    </location>
</feature>
<sequence>MSNSVNKKQQKINKTLLSKEEKRELYRKKMEVLNPQKVTLFNVWKKDPKKVLWMLVSAFLYNIALTVFLKKAATIASGTSSLSQIITFTAPSTAQFYGLFYVLVNLPLMFAFWRLNPRMFMVLTYYWMVFQVVVQCIFIEYSGRGSNPIVNFINQRITIYNPLGPITVNNQVLAYYWDPFGLDLRILPKITRENHAEILGASNLLLNKKSIVLENKENLFVAKYLANQFNAKDLSLVSSNIVNFFKENRDAIALDHLNAVDVLKDTKIFGVYDGANWPTLIYAILGGLSEGFASIVAWRQRGSIGGTSVISNYIAYRNKKPVGNVFLMVAICFSSFSTIVIGSLEFTGNISGHVWNSDLFLVRVMGTIVYLLVFSVLVNKFYPKYKKVKIEIYTKRPELLVEKFKLSGYNHPFNIFHGVGGFNHREFGKIETIALYLEKDLILEHAKAVDKQAWITISNIHGIVGSFDTSYVD</sequence>
<dbReference type="InterPro" id="IPR003740">
    <property type="entry name" value="YitT"/>
</dbReference>
<proteinExistence type="predicted"/>
<dbReference type="EMBL" id="VFSY01000022">
    <property type="protein sequence ID" value="TPI02265.1"/>
    <property type="molecule type" value="Genomic_DNA"/>
</dbReference>
<dbReference type="AlphaFoldDB" id="A0A502M2L5"/>
<evidence type="ECO:0000256" key="6">
    <source>
        <dbReference type="SAM" id="Phobius"/>
    </source>
</evidence>
<dbReference type="Pfam" id="PF02588">
    <property type="entry name" value="YitT_membrane"/>
    <property type="match status" value="1"/>
</dbReference>
<dbReference type="PANTHER" id="PTHR33545:SF5">
    <property type="entry name" value="UPF0750 MEMBRANE PROTEIN YITT"/>
    <property type="match status" value="1"/>
</dbReference>
<dbReference type="RefSeq" id="WP_140700987.1">
    <property type="nucleotide sequence ID" value="NZ_VFSY01000022.1"/>
</dbReference>
<dbReference type="GO" id="GO:0005886">
    <property type="term" value="C:plasma membrane"/>
    <property type="evidence" value="ECO:0007669"/>
    <property type="project" value="UniProtKB-SubCell"/>
</dbReference>
<reference evidence="8 9" key="1">
    <citation type="submission" date="2019-06" db="EMBL/GenBank/DDBJ databases">
        <title>A comparative genomics study of ostrich specific Mycoplasmas.</title>
        <authorList>
            <person name="Botes A."/>
            <person name="Nel T."/>
        </authorList>
    </citation>
    <scope>NUCLEOTIDE SEQUENCE [LARGE SCALE GENOMIC DNA]</scope>
    <source>
        <strain evidence="8 9">Ms01</strain>
    </source>
</reference>
<feature type="transmembrane region" description="Helical" evidence="6">
    <location>
        <begin position="94"/>
        <end position="113"/>
    </location>
</feature>
<keyword evidence="4 6" id="KW-1133">Transmembrane helix</keyword>
<gene>
    <name evidence="8" type="ORF">FJM01_01190</name>
</gene>
<evidence type="ECO:0000256" key="2">
    <source>
        <dbReference type="ARBA" id="ARBA00022475"/>
    </source>
</evidence>
<evidence type="ECO:0000256" key="3">
    <source>
        <dbReference type="ARBA" id="ARBA00022692"/>
    </source>
</evidence>
<evidence type="ECO:0000256" key="1">
    <source>
        <dbReference type="ARBA" id="ARBA00004651"/>
    </source>
</evidence>
<dbReference type="PANTHER" id="PTHR33545">
    <property type="entry name" value="UPF0750 MEMBRANE PROTEIN YITT-RELATED"/>
    <property type="match status" value="1"/>
</dbReference>
<feature type="transmembrane region" description="Helical" evidence="6">
    <location>
        <begin position="325"/>
        <end position="344"/>
    </location>
</feature>
<feature type="domain" description="DUF2179" evidence="7">
    <location>
        <begin position="414"/>
        <end position="465"/>
    </location>
</feature>
<accession>A0A502M2L5</accession>
<feature type="transmembrane region" description="Helical" evidence="6">
    <location>
        <begin position="119"/>
        <end position="139"/>
    </location>
</feature>
<feature type="transmembrane region" description="Helical" evidence="6">
    <location>
        <begin position="364"/>
        <end position="382"/>
    </location>
</feature>
<organism evidence="8 9">
    <name type="scientific">Mycoplasma struthionis</name>
    <dbReference type="NCBI Taxonomy" id="538220"/>
    <lineage>
        <taxon>Bacteria</taxon>
        <taxon>Bacillati</taxon>
        <taxon>Mycoplasmatota</taxon>
        <taxon>Mollicutes</taxon>
        <taxon>Mycoplasmataceae</taxon>
        <taxon>Mycoplasma</taxon>
    </lineage>
</organism>
<dbReference type="InterPro" id="IPR019264">
    <property type="entry name" value="DUF2179"/>
</dbReference>
<dbReference type="InterPro" id="IPR051461">
    <property type="entry name" value="UPF0750_membrane"/>
</dbReference>
<name>A0A502M2L5_9MOLU</name>
<keyword evidence="2" id="KW-1003">Cell membrane</keyword>
<keyword evidence="3 6" id="KW-0812">Transmembrane</keyword>
<evidence type="ECO:0000259" key="7">
    <source>
        <dbReference type="Pfam" id="PF10035"/>
    </source>
</evidence>
<dbReference type="Pfam" id="PF10035">
    <property type="entry name" value="DUF2179"/>
    <property type="match status" value="1"/>
</dbReference>
<dbReference type="Proteomes" id="UP000317904">
    <property type="component" value="Unassembled WGS sequence"/>
</dbReference>
<evidence type="ECO:0000313" key="8">
    <source>
        <dbReference type="EMBL" id="TPI02265.1"/>
    </source>
</evidence>
<keyword evidence="5 6" id="KW-0472">Membrane</keyword>
<evidence type="ECO:0000256" key="5">
    <source>
        <dbReference type="ARBA" id="ARBA00023136"/>
    </source>
</evidence>
<evidence type="ECO:0000313" key="9">
    <source>
        <dbReference type="Proteomes" id="UP000317904"/>
    </source>
</evidence>
<comment type="caution">
    <text evidence="8">The sequence shown here is derived from an EMBL/GenBank/DDBJ whole genome shotgun (WGS) entry which is preliminary data.</text>
</comment>
<evidence type="ECO:0000256" key="4">
    <source>
        <dbReference type="ARBA" id="ARBA00022989"/>
    </source>
</evidence>
<comment type="subcellular location">
    <subcellularLocation>
        <location evidence="1">Cell membrane</location>
        <topology evidence="1">Multi-pass membrane protein</topology>
    </subcellularLocation>
</comment>
<protein>
    <submittedName>
        <fullName evidence="8">DUF2179 domain-containing protein</fullName>
    </submittedName>
</protein>